<reference key="2">
    <citation type="submission" date="2011-04" db="EMBL/GenBank/DDBJ databases">
        <title>High-quality genome sequence of Pichia pastoris CBS 7435.</title>
        <authorList>
            <person name="Kueberl A."/>
            <person name="Schneider J."/>
            <person name="Thallinger G.G."/>
            <person name="Anderl I."/>
            <person name="Wibberg D."/>
            <person name="Hajek T."/>
            <person name="Jaenicke S."/>
            <person name="Brinkrolf K."/>
            <person name="Goesmann A."/>
            <person name="Szczepanowski R."/>
            <person name="Puehler A."/>
            <person name="Schwab H."/>
            <person name="Glieder A."/>
            <person name="Pichler H."/>
        </authorList>
    </citation>
    <scope>NUCLEOTIDE SEQUENCE</scope>
    <source>
        <strain>CBS 7435</strain>
    </source>
</reference>
<dbReference type="GO" id="GO:0016491">
    <property type="term" value="F:oxidoreductase activity"/>
    <property type="evidence" value="ECO:0007669"/>
    <property type="project" value="UniProtKB-KW"/>
</dbReference>
<dbReference type="GO" id="GO:0071949">
    <property type="term" value="F:FAD binding"/>
    <property type="evidence" value="ECO:0007669"/>
    <property type="project" value="InterPro"/>
</dbReference>
<sequence length="197" mass="21578">MPQLKSFGNLSLENKTFSALAFSPCCARLASARKLFRIRDNLDSIRIAVIGGGVTGLILGLAALRDGYRVDVFERSDSITDVGAGISFDINAAKVFESLGLGDVIDRISYRSKTSTYRTHDTNKLKLFLDYSNTSGKVMCLRAEFVREVAGLLPKDQLHLGKKFESLQQHHKLVTIRFKDGSSYAADLVIGADGINS</sequence>
<dbReference type="Gene3D" id="3.50.50.60">
    <property type="entry name" value="FAD/NAD(P)-binding domain"/>
    <property type="match status" value="1"/>
</dbReference>
<feature type="domain" description="FAD-binding" evidence="4">
    <location>
        <begin position="47"/>
        <end position="197"/>
    </location>
</feature>
<keyword evidence="6" id="KW-1185">Reference proteome</keyword>
<evidence type="ECO:0000259" key="4">
    <source>
        <dbReference type="Pfam" id="PF01494"/>
    </source>
</evidence>
<dbReference type="PANTHER" id="PTHR46720">
    <property type="entry name" value="HYDROXYLASE, PUTATIVE (AFU_ORTHOLOGUE AFUA_3G01460)-RELATED"/>
    <property type="match status" value="1"/>
</dbReference>
<evidence type="ECO:0000256" key="1">
    <source>
        <dbReference type="ARBA" id="ARBA00022630"/>
    </source>
</evidence>
<keyword evidence="2" id="KW-0274">FAD</keyword>
<dbReference type="EMBL" id="FR839630">
    <property type="protein sequence ID" value="CCA40172.1"/>
    <property type="molecule type" value="Genomic_DNA"/>
</dbReference>
<dbReference type="Pfam" id="PF01494">
    <property type="entry name" value="FAD_binding_3"/>
    <property type="match status" value="1"/>
</dbReference>
<proteinExistence type="predicted"/>
<dbReference type="InterPro" id="IPR051104">
    <property type="entry name" value="FAD_monoxygenase"/>
</dbReference>
<organism evidence="5 6">
    <name type="scientific">Komagataella phaffii (strain ATCC 76273 / CBS 7435 / CECT 11047 / NRRL Y-11430 / Wegner 21-1)</name>
    <name type="common">Yeast</name>
    <name type="synonym">Pichia pastoris</name>
    <dbReference type="NCBI Taxonomy" id="981350"/>
    <lineage>
        <taxon>Eukaryota</taxon>
        <taxon>Fungi</taxon>
        <taxon>Dikarya</taxon>
        <taxon>Ascomycota</taxon>
        <taxon>Saccharomycotina</taxon>
        <taxon>Pichiomycetes</taxon>
        <taxon>Pichiales</taxon>
        <taxon>Pichiaceae</taxon>
        <taxon>Komagataella</taxon>
    </lineage>
</organism>
<dbReference type="PANTHER" id="PTHR46720:SF3">
    <property type="entry name" value="FAD-BINDING DOMAIN-CONTAINING PROTEIN-RELATED"/>
    <property type="match status" value="1"/>
</dbReference>
<keyword evidence="1" id="KW-0285">Flavoprotein</keyword>
<evidence type="ECO:0000313" key="5">
    <source>
        <dbReference type="EMBL" id="CCA40172.1"/>
    </source>
</evidence>
<evidence type="ECO:0000256" key="2">
    <source>
        <dbReference type="ARBA" id="ARBA00022827"/>
    </source>
</evidence>
<dbReference type="Proteomes" id="UP000006853">
    <property type="component" value="Chromosome 3"/>
</dbReference>
<dbReference type="AlphaFoldDB" id="F2QXP4"/>
<accession>F2QXP4</accession>
<dbReference type="InterPro" id="IPR036188">
    <property type="entry name" value="FAD/NAD-bd_sf"/>
</dbReference>
<dbReference type="GO" id="GO:0044550">
    <property type="term" value="P:secondary metabolite biosynthetic process"/>
    <property type="evidence" value="ECO:0007669"/>
    <property type="project" value="TreeGrafter"/>
</dbReference>
<dbReference type="HOGENOM" id="CLU_1384608_0_0_1"/>
<reference evidence="5 6" key="3">
    <citation type="journal article" date="2016" name="FEMS Yeast Res.">
        <title>Curation of the genome annotation of Pichia pastoris (Komagataella phaffii) CBS7435 from gene level to protein function.</title>
        <authorList>
            <person name="Valli M."/>
            <person name="Tatto N.E."/>
            <person name="Peymann A."/>
            <person name="Gruber C."/>
            <person name="Landes N."/>
            <person name="Ekker H."/>
            <person name="Thallinger G.G."/>
            <person name="Mattanovich D."/>
            <person name="Gasser B."/>
            <person name="Graf A.B."/>
        </authorList>
    </citation>
    <scope>GENOME REANNOTATION</scope>
    <source>
        <strain evidence="5 6">ATCC 76273 / CBS 7435 / CECT 11047 / NRRL Y-11430 / Wegner 21-1</strain>
    </source>
</reference>
<dbReference type="SUPFAM" id="SSF51905">
    <property type="entry name" value="FAD/NAD(P)-binding domain"/>
    <property type="match status" value="1"/>
</dbReference>
<keyword evidence="3" id="KW-0560">Oxidoreductase</keyword>
<gene>
    <name evidence="5" type="ordered locus">PP7435_Chr3-1232</name>
</gene>
<evidence type="ECO:0000313" key="6">
    <source>
        <dbReference type="Proteomes" id="UP000006853"/>
    </source>
</evidence>
<evidence type="ECO:0000256" key="3">
    <source>
        <dbReference type="ARBA" id="ARBA00023002"/>
    </source>
</evidence>
<reference evidence="5 6" key="1">
    <citation type="journal article" date="2011" name="J. Biotechnol.">
        <title>High-quality genome sequence of Pichia pastoris CBS7435.</title>
        <authorList>
            <person name="Kuberl A."/>
            <person name="Schneider J."/>
            <person name="Thallinger G.G."/>
            <person name="Anderl I."/>
            <person name="Wibberg D."/>
            <person name="Hajek T."/>
            <person name="Jaenicke S."/>
            <person name="Brinkrolf K."/>
            <person name="Goesmann A."/>
            <person name="Szczepanowski R."/>
            <person name="Puhler A."/>
            <person name="Schwab H."/>
            <person name="Glieder A."/>
            <person name="Pichler H."/>
        </authorList>
    </citation>
    <scope>NUCLEOTIDE SEQUENCE [LARGE SCALE GENOMIC DNA]</scope>
    <source>
        <strain evidence="6">ATCC 76273 / CBS 7435 / CECT 11047 / NRRL Y-11430 / Wegner 21-1</strain>
    </source>
</reference>
<name>F2QXP4_KOMPC</name>
<dbReference type="InterPro" id="IPR002938">
    <property type="entry name" value="FAD-bd"/>
</dbReference>
<protein>
    <submittedName>
        <fullName evidence="5">Putative salicylate hydroxylase</fullName>
    </submittedName>
</protein>
<dbReference type="PRINTS" id="PR00420">
    <property type="entry name" value="RNGMNOXGNASE"/>
</dbReference>